<evidence type="ECO:0000313" key="1">
    <source>
        <dbReference type="EMBL" id="OYP55250.1"/>
    </source>
</evidence>
<reference evidence="1 2" key="1">
    <citation type="submission" date="2017-08" db="EMBL/GenBank/DDBJ databases">
        <title>Comparative genomics of non-oral Prevotella species.</title>
        <authorList>
            <person name="Accetto T."/>
            <person name="Nograsek B."/>
            <person name="Avgustin G."/>
        </authorList>
    </citation>
    <scope>NUCLEOTIDE SEQUENCE [LARGE SCALE GENOMIC DNA]</scope>
    <source>
        <strain evidence="1 2">TC1-1</strain>
    </source>
</reference>
<sequence>MREFLDIIGSIVGEFVATVLKLVSLKKNFSQSTLRRKDIKEYEVYQKTDYSVFRKRDILKLFAS</sequence>
<dbReference type="EMBL" id="NPJF01000030">
    <property type="protein sequence ID" value="OYP55250.1"/>
    <property type="molecule type" value="Genomic_DNA"/>
</dbReference>
<keyword evidence="2" id="KW-1185">Reference proteome</keyword>
<protein>
    <submittedName>
        <fullName evidence="1">Uncharacterized protein</fullName>
    </submittedName>
</protein>
<accession>A0ABX4EHE1</accession>
<gene>
    <name evidence="1" type="ORF">CIK91_06950</name>
</gene>
<proteinExistence type="predicted"/>
<name>A0ABX4EHE1_SEGBR</name>
<organism evidence="1 2">
    <name type="scientific">Segatella bryantii</name>
    <name type="common">Prevotella bryantii</name>
    <dbReference type="NCBI Taxonomy" id="77095"/>
    <lineage>
        <taxon>Bacteria</taxon>
        <taxon>Pseudomonadati</taxon>
        <taxon>Bacteroidota</taxon>
        <taxon>Bacteroidia</taxon>
        <taxon>Bacteroidales</taxon>
        <taxon>Prevotellaceae</taxon>
        <taxon>Segatella</taxon>
    </lineage>
</organism>
<comment type="caution">
    <text evidence="1">The sequence shown here is derived from an EMBL/GenBank/DDBJ whole genome shotgun (WGS) entry which is preliminary data.</text>
</comment>
<evidence type="ECO:0000313" key="2">
    <source>
        <dbReference type="Proteomes" id="UP000216189"/>
    </source>
</evidence>
<dbReference type="Proteomes" id="UP000216189">
    <property type="component" value="Unassembled WGS sequence"/>
</dbReference>